<evidence type="ECO:0000256" key="3">
    <source>
        <dbReference type="ARBA" id="ARBA00022475"/>
    </source>
</evidence>
<evidence type="ECO:0000256" key="7">
    <source>
        <dbReference type="SAM" id="Phobius"/>
    </source>
</evidence>
<feature type="transmembrane region" description="Helical" evidence="7">
    <location>
        <begin position="145"/>
        <end position="166"/>
    </location>
</feature>
<evidence type="ECO:0000313" key="9">
    <source>
        <dbReference type="Proteomes" id="UP000767854"/>
    </source>
</evidence>
<feature type="transmembrane region" description="Helical" evidence="7">
    <location>
        <begin position="116"/>
        <end position="133"/>
    </location>
</feature>
<dbReference type="InterPro" id="IPR005524">
    <property type="entry name" value="DUF318"/>
</dbReference>
<keyword evidence="5 7" id="KW-1133">Transmembrane helix</keyword>
<dbReference type="Pfam" id="PF03773">
    <property type="entry name" value="ArsP_1"/>
    <property type="match status" value="1"/>
</dbReference>
<evidence type="ECO:0000256" key="5">
    <source>
        <dbReference type="ARBA" id="ARBA00022989"/>
    </source>
</evidence>
<evidence type="ECO:0000313" key="8">
    <source>
        <dbReference type="EMBL" id="MBM7561189.1"/>
    </source>
</evidence>
<comment type="subcellular location">
    <subcellularLocation>
        <location evidence="1">Cell membrane</location>
        <topology evidence="1">Multi-pass membrane protein</topology>
    </subcellularLocation>
</comment>
<dbReference type="EMBL" id="JAFBDT010000003">
    <property type="protein sequence ID" value="MBM7561189.1"/>
    <property type="molecule type" value="Genomic_DNA"/>
</dbReference>
<dbReference type="RefSeq" id="WP_204662387.1">
    <property type="nucleotide sequence ID" value="NZ_JAFBDT010000003.1"/>
</dbReference>
<evidence type="ECO:0000256" key="2">
    <source>
        <dbReference type="ARBA" id="ARBA00006386"/>
    </source>
</evidence>
<gene>
    <name evidence="8" type="ORF">JOC49_000706</name>
</gene>
<organism evidence="8 9">
    <name type="scientific">Fusibacter tunisiensis</name>
    <dbReference type="NCBI Taxonomy" id="1008308"/>
    <lineage>
        <taxon>Bacteria</taxon>
        <taxon>Bacillati</taxon>
        <taxon>Bacillota</taxon>
        <taxon>Clostridia</taxon>
        <taxon>Eubacteriales</taxon>
        <taxon>Eubacteriales Family XII. Incertae Sedis</taxon>
        <taxon>Fusibacter</taxon>
    </lineage>
</organism>
<keyword evidence="9" id="KW-1185">Reference proteome</keyword>
<accession>A0ABS2MP64</accession>
<keyword evidence="6 7" id="KW-0472">Membrane</keyword>
<dbReference type="Proteomes" id="UP000767854">
    <property type="component" value="Unassembled WGS sequence"/>
</dbReference>
<feature type="transmembrane region" description="Helical" evidence="7">
    <location>
        <begin position="12"/>
        <end position="30"/>
    </location>
</feature>
<evidence type="ECO:0000256" key="4">
    <source>
        <dbReference type="ARBA" id="ARBA00022692"/>
    </source>
</evidence>
<evidence type="ECO:0000256" key="1">
    <source>
        <dbReference type="ARBA" id="ARBA00004651"/>
    </source>
</evidence>
<name>A0ABS2MP64_9FIRM</name>
<protein>
    <submittedName>
        <fullName evidence="8">Uncharacterized membrane protein YraQ (UPF0718 family)</fullName>
    </submittedName>
</protein>
<sequence>MKLKKYKKTINLIVFISFLIFSVVSLVTGYDLGIRIWDNFLVFAKDMVLILPPAFALIGLFDVWAKRDKVEKHLGNTNNPMRFIWSILLASTTVGGTFVAFPLANALHHKGAKYSSILTYITASSLFMIPMTIMEASMLGLKFTLIRLLGSLPFIIGGAIVLGHYLEKSQYKLPDILE</sequence>
<feature type="transmembrane region" description="Helical" evidence="7">
    <location>
        <begin position="83"/>
        <end position="104"/>
    </location>
</feature>
<reference evidence="8 9" key="1">
    <citation type="submission" date="2021-01" db="EMBL/GenBank/DDBJ databases">
        <title>Genomic Encyclopedia of Type Strains, Phase IV (KMG-IV): sequencing the most valuable type-strain genomes for metagenomic binning, comparative biology and taxonomic classification.</title>
        <authorList>
            <person name="Goeker M."/>
        </authorList>
    </citation>
    <scope>NUCLEOTIDE SEQUENCE [LARGE SCALE GENOMIC DNA]</scope>
    <source>
        <strain evidence="8 9">DSM 24436</strain>
    </source>
</reference>
<evidence type="ECO:0000256" key="6">
    <source>
        <dbReference type="ARBA" id="ARBA00023136"/>
    </source>
</evidence>
<feature type="transmembrane region" description="Helical" evidence="7">
    <location>
        <begin position="42"/>
        <end position="63"/>
    </location>
</feature>
<keyword evidence="3" id="KW-1003">Cell membrane</keyword>
<keyword evidence="4 7" id="KW-0812">Transmembrane</keyword>
<proteinExistence type="inferred from homology"/>
<comment type="caution">
    <text evidence="8">The sequence shown here is derived from an EMBL/GenBank/DDBJ whole genome shotgun (WGS) entry which is preliminary data.</text>
</comment>
<comment type="similarity">
    <text evidence="2">Belongs to the UPF0718 family.</text>
</comment>